<sequence length="177" mass="20242">MIFLNESYRPEPEKAPALDNLCLEVPVPPLLSEEEKDARFRAAIAEAKKAWYPKSNEKALHDFSLPAIVRGFLALHQGPATEVLAIEEAGFMPRLFAKHGERHCQVTLVSAMDDIGISYTYQPDGYGYTERLSIYDLTDFTLTNPFRQFGETGEVEYVQYESGRIGRRKKRRLRSRL</sequence>
<accession>A0A385EGE1</accession>
<name>A0A385EGE1_9CAUD</name>
<reference evidence="1" key="1">
    <citation type="submission" date="2018-07" db="EMBL/GenBank/DDBJ databases">
        <authorList>
            <person name="Wilson K.M."/>
            <person name="Ely B."/>
        </authorList>
    </citation>
    <scope>NUCLEOTIDE SEQUENCE</scope>
</reference>
<proteinExistence type="predicted"/>
<keyword evidence="2" id="KW-1185">Reference proteome</keyword>
<protein>
    <submittedName>
        <fullName evidence="1">Uncharacterized protein</fullName>
    </submittedName>
</protein>
<evidence type="ECO:0000313" key="2">
    <source>
        <dbReference type="Proteomes" id="UP000259683"/>
    </source>
</evidence>
<reference evidence="1" key="2">
    <citation type="submission" date="2021-07" db="EMBL/GenBank/DDBJ databases">
        <title>Giant CbK-like Caulobacter bacteriophages have genetically divergent genomes.</title>
        <authorList>
            <person name="Wilson K."/>
            <person name="Ely B."/>
        </authorList>
    </citation>
    <scope>NUCLEOTIDE SEQUENCE</scope>
</reference>
<gene>
    <name evidence="1" type="ORF">CcrSC_gp376</name>
</gene>
<dbReference type="EMBL" id="MH588547">
    <property type="protein sequence ID" value="AXQ69958.1"/>
    <property type="molecule type" value="Genomic_DNA"/>
</dbReference>
<evidence type="ECO:0000313" key="1">
    <source>
        <dbReference type="EMBL" id="AXQ69958.1"/>
    </source>
</evidence>
<dbReference type="Proteomes" id="UP000259683">
    <property type="component" value="Segment"/>
</dbReference>
<organism evidence="1 2">
    <name type="scientific">Caulobacter phage CcrSC</name>
    <dbReference type="NCBI Taxonomy" id="2283272"/>
    <lineage>
        <taxon>Viruses</taxon>
        <taxon>Duplodnaviria</taxon>
        <taxon>Heunggongvirae</taxon>
        <taxon>Uroviricota</taxon>
        <taxon>Caudoviricetes</taxon>
        <taxon>Jeanschmidtviridae</taxon>
        <taxon>Bertelyvirus</taxon>
        <taxon>Bertelyvirus SC</taxon>
    </lineage>
</organism>